<reference evidence="2 3" key="1">
    <citation type="journal article" date="2023" name="Chemosphere">
        <title>Whole genome analysis of Flavobacterium aziz-sancarii sp. nov., isolated from Ardley Island (Antarctica), revealed a rich resistome and bioremediation potential.</title>
        <authorList>
            <person name="Otur C."/>
            <person name="Okay S."/>
            <person name="Kurt-Kizildogan A."/>
        </authorList>
    </citation>
    <scope>NUCLEOTIDE SEQUENCE [LARGE SCALE GENOMIC DNA]</scope>
    <source>
        <strain evidence="2 3">AC</strain>
    </source>
</reference>
<accession>A0ABT4W8R2</accession>
<protein>
    <recommendedName>
        <fullName evidence="1">HTH psq-type domain-containing protein</fullName>
    </recommendedName>
</protein>
<evidence type="ECO:0000259" key="1">
    <source>
        <dbReference type="Pfam" id="PF05225"/>
    </source>
</evidence>
<evidence type="ECO:0000313" key="3">
    <source>
        <dbReference type="Proteomes" id="UP001212170"/>
    </source>
</evidence>
<dbReference type="InterPro" id="IPR007889">
    <property type="entry name" value="HTH_Psq"/>
</dbReference>
<gene>
    <name evidence="2" type="ORF">NJT12_04825</name>
</gene>
<name>A0ABT4W8R2_9FLAO</name>
<dbReference type="Proteomes" id="UP001212170">
    <property type="component" value="Unassembled WGS sequence"/>
</dbReference>
<sequence length="175" mass="20542">MKLYRSLEDLATDDAKWRQLAFNITLDKELADEILHSFYNNIITLTDNKAKVNKDLEINANYVITALKNGFRTHTKKNSQRISYNDNFNLIDDEDGYDYVQDCINQCLTDEILNDASQLEWFDKKLFQIIVYEKKISMRKLARQSGISYNTIQKSVVKTKLYLKNKQELKNGKVQ</sequence>
<keyword evidence="3" id="KW-1185">Reference proteome</keyword>
<feature type="domain" description="HTH psq-type" evidence="1">
    <location>
        <begin position="130"/>
        <end position="164"/>
    </location>
</feature>
<dbReference type="EMBL" id="JAMZNK010000005">
    <property type="protein sequence ID" value="MDA6068940.1"/>
    <property type="molecule type" value="Genomic_DNA"/>
</dbReference>
<evidence type="ECO:0000313" key="2">
    <source>
        <dbReference type="EMBL" id="MDA6068940.1"/>
    </source>
</evidence>
<comment type="caution">
    <text evidence="2">The sequence shown here is derived from an EMBL/GenBank/DDBJ whole genome shotgun (WGS) entry which is preliminary data.</text>
</comment>
<dbReference type="Pfam" id="PF05225">
    <property type="entry name" value="HTH_psq"/>
    <property type="match status" value="1"/>
</dbReference>
<organism evidence="2 3">
    <name type="scientific">Flavobacterium azizsancarii</name>
    <dbReference type="NCBI Taxonomy" id="2961580"/>
    <lineage>
        <taxon>Bacteria</taxon>
        <taxon>Pseudomonadati</taxon>
        <taxon>Bacteroidota</taxon>
        <taxon>Flavobacteriia</taxon>
        <taxon>Flavobacteriales</taxon>
        <taxon>Flavobacteriaceae</taxon>
        <taxon>Flavobacterium</taxon>
    </lineage>
</organism>
<dbReference type="RefSeq" id="WP_271334773.1">
    <property type="nucleotide sequence ID" value="NZ_JAMZNK010000005.1"/>
</dbReference>
<proteinExistence type="predicted"/>